<evidence type="ECO:0000256" key="6">
    <source>
        <dbReference type="ARBA" id="ARBA00022490"/>
    </source>
</evidence>
<dbReference type="EMBL" id="AAAB01008846">
    <property type="status" value="NOT_ANNOTATED_CDS"/>
    <property type="molecule type" value="Genomic_DNA"/>
</dbReference>
<keyword evidence="10" id="KW-0221">Differentiation</keyword>
<evidence type="ECO:0000256" key="3">
    <source>
        <dbReference type="ARBA" id="ARBA00004496"/>
    </source>
</evidence>
<dbReference type="Gene3D" id="3.80.10.10">
    <property type="entry name" value="Ribonuclease Inhibitor"/>
    <property type="match status" value="2"/>
</dbReference>
<feature type="region of interest" description="Disordered" evidence="14">
    <location>
        <begin position="1805"/>
        <end position="1842"/>
    </location>
</feature>
<feature type="region of interest" description="Disordered" evidence="14">
    <location>
        <begin position="423"/>
        <end position="513"/>
    </location>
</feature>
<feature type="compositionally biased region" description="Polar residues" evidence="14">
    <location>
        <begin position="1425"/>
        <end position="1454"/>
    </location>
</feature>
<dbReference type="EnsemblMetazoa" id="AGAP029508-RA">
    <property type="protein sequence ID" value="AGAP029508-PA"/>
    <property type="gene ID" value="AGAP029508"/>
</dbReference>
<dbReference type="PANTHER" id="PTHR23119:SF44">
    <property type="entry name" value="PROTEIN LAP4"/>
    <property type="match status" value="1"/>
</dbReference>
<dbReference type="FunFam" id="3.80.10.10:FF:000076">
    <property type="entry name" value="protein lap4 isoform X23"/>
    <property type="match status" value="1"/>
</dbReference>
<reference evidence="16 17" key="1">
    <citation type="journal article" date="2002" name="Science">
        <title>The genome sequence of the malaria mosquito Anopheles gambiae.</title>
        <authorList>
            <person name="Holt R.A."/>
            <person name="Subramanian G.M."/>
            <person name="Halpern A."/>
            <person name="Sutton G.G."/>
            <person name="Charlab R."/>
            <person name="Nusskern D.R."/>
            <person name="Wincker P."/>
            <person name="Clark A.G."/>
            <person name="Ribeiro J.M."/>
            <person name="Wides R."/>
            <person name="Salzberg S.L."/>
            <person name="Loftus B."/>
            <person name="Yandell M."/>
            <person name="Majoros W.H."/>
            <person name="Rusch D.B."/>
            <person name="Lai Z."/>
            <person name="Kraft C.L."/>
            <person name="Abril J.F."/>
            <person name="Anthouard V."/>
            <person name="Arensburger P."/>
            <person name="Atkinson P.W."/>
            <person name="Baden H."/>
            <person name="de Berardinis V."/>
            <person name="Baldwin D."/>
            <person name="Benes V."/>
            <person name="Biedler J."/>
            <person name="Blass C."/>
            <person name="Bolanos R."/>
            <person name="Boscus D."/>
            <person name="Barnstead M."/>
            <person name="Cai S."/>
            <person name="Center A."/>
            <person name="Chaturverdi K."/>
            <person name="Christophides G.K."/>
            <person name="Chrystal M.A."/>
            <person name="Clamp M."/>
            <person name="Cravchik A."/>
            <person name="Curwen V."/>
            <person name="Dana A."/>
            <person name="Delcher A."/>
            <person name="Dew I."/>
            <person name="Evans C.A."/>
            <person name="Flanigan M."/>
            <person name="Grundschober-Freimoser A."/>
            <person name="Friedli L."/>
            <person name="Gu Z."/>
            <person name="Guan P."/>
            <person name="Guigo R."/>
            <person name="Hillenmeyer M.E."/>
            <person name="Hladun S.L."/>
            <person name="Hogan J.R."/>
            <person name="Hong Y.S."/>
            <person name="Hoover J."/>
            <person name="Jaillon O."/>
            <person name="Ke Z."/>
            <person name="Kodira C."/>
            <person name="Kokoza E."/>
            <person name="Koutsos A."/>
            <person name="Letunic I."/>
            <person name="Levitsky A."/>
            <person name="Liang Y."/>
            <person name="Lin J.J."/>
            <person name="Lobo N.F."/>
            <person name="Lopez J.R."/>
            <person name="Malek J.A."/>
            <person name="McIntosh T.C."/>
            <person name="Meister S."/>
            <person name="Miller J."/>
            <person name="Mobarry C."/>
            <person name="Mongin E."/>
            <person name="Murphy S.D."/>
            <person name="O'Brochta D.A."/>
            <person name="Pfannkoch C."/>
            <person name="Qi R."/>
            <person name="Regier M.A."/>
            <person name="Remington K."/>
            <person name="Shao H."/>
            <person name="Sharakhova M.V."/>
            <person name="Sitter C.D."/>
            <person name="Shetty J."/>
            <person name="Smith T.J."/>
            <person name="Strong R."/>
            <person name="Sun J."/>
            <person name="Thomasova D."/>
            <person name="Ton L.Q."/>
            <person name="Topalis P."/>
            <person name="Tu Z."/>
            <person name="Unger M.F."/>
            <person name="Walenz B."/>
            <person name="Wang A."/>
            <person name="Wang J."/>
            <person name="Wang M."/>
            <person name="Wang X."/>
            <person name="Woodford K.J."/>
            <person name="Wortman J.R."/>
            <person name="Wu M."/>
            <person name="Yao A."/>
            <person name="Zdobnov E.M."/>
            <person name="Zhang H."/>
            <person name="Zhao Q."/>
            <person name="Zhao S."/>
            <person name="Zhu S.C."/>
            <person name="Zhimulev I."/>
            <person name="Coluzzi M."/>
            <person name="della Torre A."/>
            <person name="Roth C.W."/>
            <person name="Louis C."/>
            <person name="Kalush F."/>
            <person name="Mural R.J."/>
            <person name="Myers E.W."/>
            <person name="Adams M.D."/>
            <person name="Smith H.O."/>
            <person name="Broder S."/>
            <person name="Gardner M.J."/>
            <person name="Fraser C.M."/>
            <person name="Birney E."/>
            <person name="Bork P."/>
            <person name="Brey P.T."/>
            <person name="Venter J.C."/>
            <person name="Weissenbach J."/>
            <person name="Kafatos F.C."/>
            <person name="Collins F.H."/>
            <person name="Hoffman S.L."/>
        </authorList>
    </citation>
    <scope>NUCLEOTIDE SEQUENCE [LARGE SCALE GENOMIC DNA]</scope>
    <source>
        <strain evidence="16 17">PEST</strain>
    </source>
</reference>
<dbReference type="SUPFAM" id="SSF50156">
    <property type="entry name" value="PDZ domain-like"/>
    <property type="match status" value="4"/>
</dbReference>
<evidence type="ECO:0000256" key="13">
    <source>
        <dbReference type="ARBA" id="ARBA00023136"/>
    </source>
</evidence>
<dbReference type="VEuPathDB" id="VectorBase:AGAMI1_005930"/>
<evidence type="ECO:0000256" key="4">
    <source>
        <dbReference type="ARBA" id="ARBA00022473"/>
    </source>
</evidence>
<evidence type="ECO:0000256" key="12">
    <source>
        <dbReference type="ARBA" id="ARBA00023054"/>
    </source>
</evidence>
<feature type="region of interest" description="Disordered" evidence="14">
    <location>
        <begin position="2456"/>
        <end position="2480"/>
    </location>
</feature>
<evidence type="ECO:0000256" key="10">
    <source>
        <dbReference type="ARBA" id="ARBA00022782"/>
    </source>
</evidence>
<feature type="compositionally biased region" description="Polar residues" evidence="14">
    <location>
        <begin position="494"/>
        <end position="513"/>
    </location>
</feature>
<dbReference type="SMART" id="SM00364">
    <property type="entry name" value="LRR_BAC"/>
    <property type="match status" value="9"/>
</dbReference>
<keyword evidence="13" id="KW-0472">Membrane</keyword>
<dbReference type="GO" id="GO:0070161">
    <property type="term" value="C:anchoring junction"/>
    <property type="evidence" value="ECO:0007669"/>
    <property type="project" value="UniProtKB-SubCell"/>
</dbReference>
<keyword evidence="4" id="KW-0217">Developmental protein</keyword>
<feature type="region of interest" description="Disordered" evidence="14">
    <location>
        <begin position="1553"/>
        <end position="1638"/>
    </location>
</feature>
<feature type="region of interest" description="Disordered" evidence="14">
    <location>
        <begin position="1266"/>
        <end position="1294"/>
    </location>
</feature>
<dbReference type="FunFam" id="3.80.10.10:FF:000585">
    <property type="entry name" value="Leucine-rich repeat-containing protein"/>
    <property type="match status" value="1"/>
</dbReference>
<feature type="domain" description="PDZ" evidence="15">
    <location>
        <begin position="845"/>
        <end position="935"/>
    </location>
</feature>
<feature type="compositionally biased region" description="Basic and acidic residues" evidence="14">
    <location>
        <begin position="470"/>
        <end position="490"/>
    </location>
</feature>
<dbReference type="InterPro" id="IPR036034">
    <property type="entry name" value="PDZ_sf"/>
</dbReference>
<feature type="compositionally biased region" description="Low complexity" evidence="14">
    <location>
        <begin position="2605"/>
        <end position="2619"/>
    </location>
</feature>
<feature type="compositionally biased region" description="Basic residues" evidence="14">
    <location>
        <begin position="588"/>
        <end position="608"/>
    </location>
</feature>
<feature type="domain" description="PDZ" evidence="15">
    <location>
        <begin position="1155"/>
        <end position="1247"/>
    </location>
</feature>
<dbReference type="FunFam" id="2.30.42.10:FF:000074">
    <property type="entry name" value="protein scribble homolog isoform X2"/>
    <property type="match status" value="1"/>
</dbReference>
<feature type="domain" description="PDZ" evidence="15">
    <location>
        <begin position="1058"/>
        <end position="1148"/>
    </location>
</feature>
<feature type="compositionally biased region" description="Basic and acidic residues" evidence="14">
    <location>
        <begin position="1616"/>
        <end position="1630"/>
    </location>
</feature>
<proteinExistence type="predicted"/>
<dbReference type="CDD" id="cd06702">
    <property type="entry name" value="PDZ3_Scribble-like"/>
    <property type="match status" value="1"/>
</dbReference>
<evidence type="ECO:0000256" key="8">
    <source>
        <dbReference type="ARBA" id="ARBA00022614"/>
    </source>
</evidence>
<feature type="compositionally biased region" description="Polar residues" evidence="14">
    <location>
        <begin position="1580"/>
        <end position="1593"/>
    </location>
</feature>
<feature type="compositionally biased region" description="Acidic residues" evidence="14">
    <location>
        <begin position="2456"/>
        <end position="2475"/>
    </location>
</feature>
<feature type="compositionally biased region" description="Low complexity" evidence="14">
    <location>
        <begin position="2641"/>
        <end position="2683"/>
    </location>
</feature>
<organism evidence="16 17">
    <name type="scientific">Anopheles gambiae</name>
    <name type="common">African malaria mosquito</name>
    <dbReference type="NCBI Taxonomy" id="7165"/>
    <lineage>
        <taxon>Eukaryota</taxon>
        <taxon>Metazoa</taxon>
        <taxon>Ecdysozoa</taxon>
        <taxon>Arthropoda</taxon>
        <taxon>Hexapoda</taxon>
        <taxon>Insecta</taxon>
        <taxon>Pterygota</taxon>
        <taxon>Neoptera</taxon>
        <taxon>Endopterygota</taxon>
        <taxon>Diptera</taxon>
        <taxon>Nematocera</taxon>
        <taxon>Culicoidea</taxon>
        <taxon>Culicidae</taxon>
        <taxon>Anophelinae</taxon>
        <taxon>Anopheles</taxon>
    </lineage>
</organism>
<feature type="domain" description="PDZ" evidence="15">
    <location>
        <begin position="669"/>
        <end position="756"/>
    </location>
</feature>
<dbReference type="SMART" id="SM00369">
    <property type="entry name" value="LRR_TYP"/>
    <property type="match status" value="14"/>
</dbReference>
<dbReference type="FunFam" id="2.30.42.10:FF:000064">
    <property type="entry name" value="protein lap4 isoform X1"/>
    <property type="match status" value="1"/>
</dbReference>
<keyword evidence="9" id="KW-0677">Repeat</keyword>
<evidence type="ECO:0000256" key="9">
    <source>
        <dbReference type="ARBA" id="ARBA00022737"/>
    </source>
</evidence>
<feature type="compositionally biased region" description="Basic residues" evidence="14">
    <location>
        <begin position="2684"/>
        <end position="2695"/>
    </location>
</feature>
<evidence type="ECO:0000256" key="5">
    <source>
        <dbReference type="ARBA" id="ARBA00022475"/>
    </source>
</evidence>
<evidence type="ECO:0000256" key="2">
    <source>
        <dbReference type="ARBA" id="ARBA00004282"/>
    </source>
</evidence>
<feature type="compositionally biased region" description="Basic and acidic residues" evidence="14">
    <location>
        <begin position="1996"/>
        <end position="2009"/>
    </location>
</feature>
<evidence type="ECO:0000313" key="16">
    <source>
        <dbReference type="EnsemblMetazoa" id="AGAP029508-PA"/>
    </source>
</evidence>
<keyword evidence="5" id="KW-1003">Cell membrane</keyword>
<evidence type="ECO:0000313" key="17">
    <source>
        <dbReference type="Proteomes" id="UP000007062"/>
    </source>
</evidence>
<dbReference type="GO" id="GO:0005886">
    <property type="term" value="C:plasma membrane"/>
    <property type="evidence" value="ECO:0007669"/>
    <property type="project" value="UniProtKB-SubCell"/>
</dbReference>
<keyword evidence="17" id="KW-1185">Reference proteome</keyword>
<name>A0A453Z0T1_ANOGA</name>
<keyword evidence="8" id="KW-0433">Leucine-rich repeat</keyword>
<keyword evidence="12" id="KW-0175">Coiled coil</keyword>
<dbReference type="SMART" id="SM00365">
    <property type="entry name" value="LRR_SD22"/>
    <property type="match status" value="6"/>
</dbReference>
<protein>
    <recommendedName>
        <fullName evidence="15">PDZ domain-containing protein</fullName>
    </recommendedName>
</protein>
<dbReference type="CDD" id="cd06701">
    <property type="entry name" value="PDZ4_Scribble-like"/>
    <property type="match status" value="1"/>
</dbReference>
<evidence type="ECO:0000256" key="11">
    <source>
        <dbReference type="ARBA" id="ARBA00022949"/>
    </source>
</evidence>
<feature type="compositionally biased region" description="Basic and acidic residues" evidence="14">
    <location>
        <begin position="438"/>
        <end position="462"/>
    </location>
</feature>
<feature type="region of interest" description="Disordered" evidence="14">
    <location>
        <begin position="1424"/>
        <end position="1532"/>
    </location>
</feature>
<dbReference type="InterPro" id="IPR001611">
    <property type="entry name" value="Leu-rich_rpt"/>
</dbReference>
<keyword evidence="11" id="KW-0965">Cell junction</keyword>
<feature type="compositionally biased region" description="Basic and acidic residues" evidence="14">
    <location>
        <begin position="2305"/>
        <end position="2316"/>
    </location>
</feature>
<dbReference type="InterPro" id="IPR001478">
    <property type="entry name" value="PDZ"/>
</dbReference>
<feature type="compositionally biased region" description="Basic residues" evidence="14">
    <location>
        <begin position="1754"/>
        <end position="1772"/>
    </location>
</feature>
<comment type="subcellular location">
    <subcellularLocation>
        <location evidence="2">Cell junction</location>
    </subcellularLocation>
    <subcellularLocation>
        <location evidence="1">Cell membrane</location>
        <topology evidence="1">Peripheral membrane protein</topology>
    </subcellularLocation>
    <subcellularLocation>
        <location evidence="3">Cytoplasm</location>
    </subcellularLocation>
</comment>
<feature type="compositionally biased region" description="Acidic residues" evidence="14">
    <location>
        <begin position="2576"/>
        <end position="2593"/>
    </location>
</feature>
<feature type="region of interest" description="Disordered" evidence="14">
    <location>
        <begin position="1379"/>
        <end position="1398"/>
    </location>
</feature>
<reference evidence="16" key="3">
    <citation type="submission" date="2021-01" db="UniProtKB">
        <authorList>
            <consortium name="EnsemblMetazoa"/>
        </authorList>
    </citation>
    <scope>IDENTIFICATION</scope>
    <source>
        <strain evidence="16">PEST</strain>
    </source>
</reference>
<feature type="region of interest" description="Disordered" evidence="14">
    <location>
        <begin position="2300"/>
        <end position="2328"/>
    </location>
</feature>
<feature type="region of interest" description="Disordered" evidence="14">
    <location>
        <begin position="2507"/>
        <end position="2526"/>
    </location>
</feature>
<feature type="region of interest" description="Disordered" evidence="14">
    <location>
        <begin position="1996"/>
        <end position="2100"/>
    </location>
</feature>
<feature type="region of interest" description="Disordered" evidence="14">
    <location>
        <begin position="1742"/>
        <end position="1781"/>
    </location>
</feature>
<feature type="compositionally biased region" description="Low complexity" evidence="14">
    <location>
        <begin position="1515"/>
        <end position="1526"/>
    </location>
</feature>
<feature type="region of interest" description="Disordered" evidence="14">
    <location>
        <begin position="2573"/>
        <end position="2695"/>
    </location>
</feature>
<feature type="region of interest" description="Disordered" evidence="14">
    <location>
        <begin position="2173"/>
        <end position="2245"/>
    </location>
</feature>
<dbReference type="FunFam" id="3.80.10.10:FF:000599">
    <property type="entry name" value="Leucine-rich repeat-containing protein"/>
    <property type="match status" value="1"/>
</dbReference>
<feature type="region of interest" description="Disordered" evidence="14">
    <location>
        <begin position="1915"/>
        <end position="1952"/>
    </location>
</feature>
<sequence length="2695" mass="293468">MFKYIPIFKGCNRQIEYVDNRHSSLPNVPEEIFRYSNSLEELLLDANHIRDLPKGFFRLYRLRKLGLSDNDIIKIPSDIQNFVNLVELDVSRNEIGDIPEDIKHLRSLQIADFSSNPISRLPAGFTQLRNLTVLGLNDMSLISLPQDFGCLSKLVSLELRENLLKNLPESISQLTKLERLDLGDNEIDELPSHVGYLPSLQELWLDHNQLLRLPPEIGLLKKLVCLDVSENRLEELPEEIGGLECLTDLHLSQNLLETLPNGISKLTNLSILKLDQNRLHTLNDSIGCCVHMQELILTENFLSELPATVGNMLVLNNLNVDRNSLVAVPSELGNCRQLGVLSLRENKLTRLPAELGNCGELHVLDVSGNLLQHLPYSLVNLQLKAVWLSENQSQPVPTFQPDVDETTNEQVLTCFLLPQQRYVPSNPSQREDTDSENWEEREASRTHSVKFTEDFGADRDTPFVRQNTPHPKELKMKAHKLFAKERKSDDLSGNLDTLSEESASRPSLLNRSGYGTATMEDIQGHAIPHDEEQGEAAAGSAEAGGGVEGAQDDEDGYEKRVGFEVNEDEDDDPERQQYGEDGDEHGGKKPISKLHRRDTPHHLKNKRVHHTITDKNTNLMFNSLKLKEMTPPKLDEHPAMEPPVPPSATASIAEDTLDTYTALKEERLEIHIERTSAGLGLSIAGGRGSTPFKGDDEGIFISRVTERGPADLAGLKVGDKVLKVNGISVEDADHYDAVEVLKACGSVLILYIAREVTRLIGHPVFDDTGSVAQISVSDQDALKPPPLVGAPLGLPTVDGAGVPPYMGALSPNTVGLPNGGAGGGVGGGALDMPNGNEITQKIILHTTLIRDQIGQGLGFSIAGGKGHAPFKDGSEGIYISRLTENGVAHKDGKIMVGDRVLAINGVDITNAHHDYAVQLLTDHQRFVRLVVQREVKGPLEPLHSPRSPVVGPNRPPAAAAGAYLPNRLARPMTSADFQAMIPSHFISGGGRQVTVDKSDHGPSVTVTVQKAVPDMPMLPPAPTELGTVTETITKSTFTETVMTRVTDNRLLEPLISEEVILPKDQGSLGFSIIGGTDHSCTPFGANEPGIFISHIVAGGIAALSGKLRMGDRILKVNGTDVTQATHQEAVMELLRPCDDIKLTVQHDPLPAGFQEVHIVKQDGERLGMHIKGGLNGQRGNPLDNADEGVFISKINANGAAKRDGRLRVGMRILEVNGLSLLGASHQEAVDALRASGSKLHLVVCKGYEKSDLLHLAGSAGGMSTGLSNNGDSARIGSRASETGSELSQSVSSLDRDDSVIMAEAHRKLSVDKIDEETLPPQPAVHDHLPIDQPEPPTSQALISVNPNDQQVAIGPKEKSTPEKVLDIVRAAESLALGSQLVENGPPKSPTEVASEPLQKTTTIVMSKHTLDTQAPQVERRFGSVRSLSHANEPPISSINSSTATVATNPATTDTNYHHPPKGDQKIVRPHRPPPPPPPPLAAASTHTTTIPSPSAGAYLDRPPSTKPPPPPPKVEPGSSSSTTTTTSHRKSVSFDLHEDTHGFDTALHHARAAFAGPSPTPDLKGILRASSPSNRSSSSTPEGVQQVQPTVANLDSDPDTDSDTGTESDTDSDASGDSHELLPAAPREKPPASNPIRRAEVVRNQAARKLQEEFGQGDLVEYEHDTATNTIREVSVGPGPAARGRPERVEMLPAKFETLPVKRTAQFVHENTPNNLLVPDEVHRQVLLEENEVRNKLLAQYAHEQQQQQQQQQQHHHHHQQQHMYTMHHHHHTGELLGRVPSPYHLYDSGTASVSPLPSHYIPGGSSSVYDHHQHLGKLGGPLSPPPPLPSTAPPSDVSYHHHHLPQIYPPVQILPVHYTKLPTPQHTIYTYASGSVPVSHAPIVSLAASPSSQPVPYSSPYHLPPYAGTSAGPTYLSTAHPSSSIAAGPTHPHHQVLMPSPPLGPKTPKSVSDKKRFFENAMEDQQKPTPKSEKVFSFLSQDEVEKLRQEEERKIASLGKDRVHQRFGDEEDEDDDNRSDGGDRPPGDKSDINDNNMREESATGRTEEDEQGRVAGGLLTAASPLAKTPMSRIPIRTVNAEKRARASNCLPPEYDESKLSPSEIRALRAQKRAAWRQARLKSLENDALQAQIMIQTMAAGLGLHEDSLLNSSSASEGVDGSFSRSALAASNVSPLPAAQSPLPTPPAPSADNNDEHEPSANGDDDDDDDDHHDGRSSSADEAGGADDRLQRRFPRLAVKSRPGSEIVVRETEKVVEEKVTRRTEEAPGGGLRTVEYIEKVIETEVETMREKIIMFELEDSSSADSERDGGGKVEAKNGMPTDQADGTDRWLDGSEPAVHQPDQPVQLQTIVEVINPMLSGDGQPNDIAIGRYSDVAYGEEDSLVVDGVEDATATDATTPVEYAGRYAYEHGAYESINDKMKHVLRELKQNEKVRQNLSKSLTEEEILALQAQELAEQEEDGLEEEEEEEEEEDVREQYEEKTGAIGTVFMVRERLINDFYTHQTELAHEQQQQQQRKYHQQKLMDDPASYRDCEVITNPSADRFSPTFDHHSGPAGQLYHQTIHSEKLRAVFGSDDGDEDDDEDDDECEEERAEDRRNGNTIGGVVAPATEPATAAGVEEQEEEEEDEEEDDVIIAPSRAVAATAAVEPSNGTSSNASSATTATTTTTTTTTATAVPSSTGNNKRKKRKGKKKK</sequence>
<feature type="compositionally biased region" description="Low complexity" evidence="14">
    <location>
        <begin position="1570"/>
        <end position="1579"/>
    </location>
</feature>
<dbReference type="GO" id="GO:0030154">
    <property type="term" value="P:cell differentiation"/>
    <property type="evidence" value="ECO:0007669"/>
    <property type="project" value="UniProtKB-KW"/>
</dbReference>
<dbReference type="FunFam" id="2.30.42.10:FF:000153">
    <property type="entry name" value="Scribbled, isoform T"/>
    <property type="match status" value="1"/>
</dbReference>
<accession>A0A453Z0T1</accession>
<dbReference type="GO" id="GO:0005737">
    <property type="term" value="C:cytoplasm"/>
    <property type="evidence" value="ECO:0007669"/>
    <property type="project" value="UniProtKB-SubCell"/>
</dbReference>
<feature type="compositionally biased region" description="Pro residues" evidence="14">
    <location>
        <begin position="1504"/>
        <end position="1514"/>
    </location>
</feature>
<dbReference type="InterPro" id="IPR050614">
    <property type="entry name" value="Synaptic_Scaffolding_LAP-MAGUK"/>
</dbReference>
<dbReference type="InterPro" id="IPR032675">
    <property type="entry name" value="LRR_dom_sf"/>
</dbReference>
<feature type="compositionally biased region" description="Pro residues" evidence="14">
    <location>
        <begin position="1823"/>
        <end position="1833"/>
    </location>
</feature>
<keyword evidence="6" id="KW-0963">Cytoplasm</keyword>
<feature type="compositionally biased region" description="Low complexity" evidence="14">
    <location>
        <begin position="1742"/>
        <end position="1753"/>
    </location>
</feature>
<keyword evidence="7" id="KW-0597">Phosphoprotein</keyword>
<dbReference type="Gene3D" id="2.30.42.10">
    <property type="match status" value="4"/>
</dbReference>
<dbReference type="PROSITE" id="PS51450">
    <property type="entry name" value="LRR"/>
    <property type="match status" value="3"/>
</dbReference>
<feature type="compositionally biased region" description="Acidic residues" evidence="14">
    <location>
        <begin position="1596"/>
        <end position="1614"/>
    </location>
</feature>
<dbReference type="InterPro" id="IPR003591">
    <property type="entry name" value="Leu-rich_rpt_typical-subtyp"/>
</dbReference>
<dbReference type="SMART" id="SM00228">
    <property type="entry name" value="PDZ"/>
    <property type="match status" value="4"/>
</dbReference>
<dbReference type="FunFam" id="2.30.42.10:FF:000041">
    <property type="entry name" value="protein scribble homolog isoform X1"/>
    <property type="match status" value="1"/>
</dbReference>
<feature type="compositionally biased region" description="Polar residues" evidence="14">
    <location>
        <begin position="1279"/>
        <end position="1292"/>
    </location>
</feature>
<dbReference type="PROSITE" id="PS50106">
    <property type="entry name" value="PDZ"/>
    <property type="match status" value="4"/>
</dbReference>
<feature type="compositionally biased region" description="Basic and acidic residues" evidence="14">
    <location>
        <begin position="2019"/>
        <end position="2047"/>
    </location>
</feature>
<evidence type="ECO:0000256" key="14">
    <source>
        <dbReference type="SAM" id="MobiDB-lite"/>
    </source>
</evidence>
<dbReference type="SUPFAM" id="SSF52047">
    <property type="entry name" value="RNI-like"/>
    <property type="match status" value="1"/>
</dbReference>
<evidence type="ECO:0000256" key="1">
    <source>
        <dbReference type="ARBA" id="ARBA00004202"/>
    </source>
</evidence>
<dbReference type="PANTHER" id="PTHR23119">
    <property type="entry name" value="DISCS LARGE"/>
    <property type="match status" value="1"/>
</dbReference>
<dbReference type="Proteomes" id="UP000007062">
    <property type="component" value="Chromosome X"/>
</dbReference>
<feature type="region of interest" description="Disordered" evidence="14">
    <location>
        <begin position="531"/>
        <end position="608"/>
    </location>
</feature>
<dbReference type="SUPFAM" id="SSF52058">
    <property type="entry name" value="L domain-like"/>
    <property type="match status" value="1"/>
</dbReference>
<reference evidence="16 17" key="2">
    <citation type="journal article" date="2004" name="Trends Parasitol.">
        <title>The Anopheles gambiae genome: an update.</title>
        <authorList>
            <person name="Mongin E."/>
            <person name="Louis C."/>
            <person name="Holt R.A."/>
            <person name="Birney E."/>
            <person name="Collins F.H."/>
        </authorList>
    </citation>
    <scope>NUCLEOTIDE SEQUENCE [LARGE SCALE GENOMIC DNA]</scope>
    <source>
        <strain evidence="16 17">PEST</strain>
    </source>
</reference>
<evidence type="ECO:0000259" key="15">
    <source>
        <dbReference type="PROSITE" id="PS50106"/>
    </source>
</evidence>
<feature type="compositionally biased region" description="Acidic residues" evidence="14">
    <location>
        <begin position="2620"/>
        <end position="2634"/>
    </location>
</feature>
<dbReference type="Pfam" id="PF00595">
    <property type="entry name" value="PDZ"/>
    <property type="match status" value="4"/>
</dbReference>
<dbReference type="Pfam" id="PF13855">
    <property type="entry name" value="LRR_8"/>
    <property type="match status" value="2"/>
</dbReference>
<feature type="compositionally biased region" description="Polar residues" evidence="14">
    <location>
        <begin position="1915"/>
        <end position="1926"/>
    </location>
</feature>
<evidence type="ECO:0000256" key="7">
    <source>
        <dbReference type="ARBA" id="ARBA00022553"/>
    </source>
</evidence>
<dbReference type="CDD" id="cd06703">
    <property type="entry name" value="PDZ2_Scribble-like"/>
    <property type="match status" value="1"/>
</dbReference>
<dbReference type="CDD" id="cd06704">
    <property type="entry name" value="PDZ1_Scribble-like"/>
    <property type="match status" value="1"/>
</dbReference>
<dbReference type="VEuPathDB" id="VectorBase:AGAP029508"/>